<keyword evidence="1" id="KW-0349">Heme</keyword>
<sequence length="450" mass="51312">MDMITFLLLRPWLSIGAALVLGVLVRRIQQFVRLRHINGPLLYRVSGIPHAMALFSDDCHNWYTELHRKYGQLVVVSPTMVITSSPDLWARSNTYPGYQKSKWYYRAVRYDWRRDNVFTETTIEKHDARRLQMIRGYSGVENLTLEADIEACTVKFLSLIRSRYAGKRKSMDLAQKIHFFTLDVISTIGFGKCYDLLNRDDDPDEYIDSIHKGLKICNNQIALGTWWLNWIPFLNPRPDPNADGNKGFYKMSMRNDSMVEAREKEFNEQKELGVVPRADMLTSFMNRGLAGADLKSEHTLQIVAGSDTTAGALRGLMLYVLTNQRVYKALQAEIDDAVVSGKAPRAPGIITAQQAKELKYLQAVIKESMRIFPPVNNQLSRDTPPGGDTVTIDGQEVYLPGGTSIIPAFKAMHRNKSVYGEDADVDVFRPERWLEETDETKLEAMRNDFN</sequence>
<evidence type="ECO:0000256" key="2">
    <source>
        <dbReference type="ARBA" id="ARBA00022723"/>
    </source>
</evidence>
<gene>
    <name evidence="4" type="ORF">EKO27_g10352</name>
</gene>
<evidence type="ECO:0000256" key="1">
    <source>
        <dbReference type="ARBA" id="ARBA00022617"/>
    </source>
</evidence>
<protein>
    <recommendedName>
        <fullName evidence="6">Cytochrome P450</fullName>
    </recommendedName>
</protein>
<evidence type="ECO:0008006" key="6">
    <source>
        <dbReference type="Google" id="ProtNLM"/>
    </source>
</evidence>
<evidence type="ECO:0000256" key="3">
    <source>
        <dbReference type="ARBA" id="ARBA00023004"/>
    </source>
</evidence>
<dbReference type="Proteomes" id="UP000286045">
    <property type="component" value="Unassembled WGS sequence"/>
</dbReference>
<dbReference type="STRING" id="363999.A0A439CRI2"/>
<reference evidence="4 5" key="1">
    <citation type="submission" date="2018-12" db="EMBL/GenBank/DDBJ databases">
        <title>Draft genome sequence of Xylaria grammica IHI A82.</title>
        <authorList>
            <person name="Buettner E."/>
            <person name="Kellner H."/>
        </authorList>
    </citation>
    <scope>NUCLEOTIDE SEQUENCE [LARGE SCALE GENOMIC DNA]</scope>
    <source>
        <strain evidence="4 5">IHI A82</strain>
    </source>
</reference>
<organism evidence="4 5">
    <name type="scientific">Xylaria grammica</name>
    <dbReference type="NCBI Taxonomy" id="363999"/>
    <lineage>
        <taxon>Eukaryota</taxon>
        <taxon>Fungi</taxon>
        <taxon>Dikarya</taxon>
        <taxon>Ascomycota</taxon>
        <taxon>Pezizomycotina</taxon>
        <taxon>Sordariomycetes</taxon>
        <taxon>Xylariomycetidae</taxon>
        <taxon>Xylariales</taxon>
        <taxon>Xylariaceae</taxon>
        <taxon>Xylaria</taxon>
    </lineage>
</organism>
<feature type="non-terminal residue" evidence="4">
    <location>
        <position position="450"/>
    </location>
</feature>
<dbReference type="PANTHER" id="PTHR24305">
    <property type="entry name" value="CYTOCHROME P450"/>
    <property type="match status" value="1"/>
</dbReference>
<dbReference type="GO" id="GO:0004497">
    <property type="term" value="F:monooxygenase activity"/>
    <property type="evidence" value="ECO:0007669"/>
    <property type="project" value="InterPro"/>
</dbReference>
<dbReference type="Pfam" id="PF00067">
    <property type="entry name" value="p450"/>
    <property type="match status" value="1"/>
</dbReference>
<keyword evidence="2" id="KW-0479">Metal-binding</keyword>
<evidence type="ECO:0000313" key="5">
    <source>
        <dbReference type="Proteomes" id="UP000286045"/>
    </source>
</evidence>
<dbReference type="SUPFAM" id="SSF48264">
    <property type="entry name" value="Cytochrome P450"/>
    <property type="match status" value="1"/>
</dbReference>
<dbReference type="InterPro" id="IPR001128">
    <property type="entry name" value="Cyt_P450"/>
</dbReference>
<dbReference type="AlphaFoldDB" id="A0A439CRI2"/>
<evidence type="ECO:0000313" key="4">
    <source>
        <dbReference type="EMBL" id="RWA04753.1"/>
    </source>
</evidence>
<dbReference type="InterPro" id="IPR050121">
    <property type="entry name" value="Cytochrome_P450_monoxygenase"/>
</dbReference>
<proteinExistence type="predicted"/>
<dbReference type="InterPro" id="IPR036396">
    <property type="entry name" value="Cyt_P450_sf"/>
</dbReference>
<dbReference type="GO" id="GO:0020037">
    <property type="term" value="F:heme binding"/>
    <property type="evidence" value="ECO:0007669"/>
    <property type="project" value="InterPro"/>
</dbReference>
<accession>A0A439CRI2</accession>
<dbReference type="Gene3D" id="1.10.630.10">
    <property type="entry name" value="Cytochrome P450"/>
    <property type="match status" value="1"/>
</dbReference>
<dbReference type="EMBL" id="RYZI01000523">
    <property type="protein sequence ID" value="RWA04753.1"/>
    <property type="molecule type" value="Genomic_DNA"/>
</dbReference>
<keyword evidence="5" id="KW-1185">Reference proteome</keyword>
<name>A0A439CRI2_9PEZI</name>
<dbReference type="PANTHER" id="PTHR24305:SF168">
    <property type="entry name" value="P450, PUTATIVE (EUROFUNG)-RELATED"/>
    <property type="match status" value="1"/>
</dbReference>
<comment type="caution">
    <text evidence="4">The sequence shown here is derived from an EMBL/GenBank/DDBJ whole genome shotgun (WGS) entry which is preliminary data.</text>
</comment>
<dbReference type="GO" id="GO:0016705">
    <property type="term" value="F:oxidoreductase activity, acting on paired donors, with incorporation or reduction of molecular oxygen"/>
    <property type="evidence" value="ECO:0007669"/>
    <property type="project" value="InterPro"/>
</dbReference>
<dbReference type="GO" id="GO:0005506">
    <property type="term" value="F:iron ion binding"/>
    <property type="evidence" value="ECO:0007669"/>
    <property type="project" value="InterPro"/>
</dbReference>
<keyword evidence="3" id="KW-0408">Iron</keyword>